<accession>A0A495J988</accession>
<proteinExistence type="predicted"/>
<sequence length="176" mass="20129">MKKQKGILLGVMCFCLLVYLCNRRVAGINMIPLKRFAINYQPVAKNRSASFTGIQLPAPPCSVIGILNKSVINVEYEKYVLLIFLKLAVFEHATYHDDFELRDGPFIFTRYKDKSSLLRAYCEILGTNFISKKFGPEYLSPYDAIDYVNSHPDLKKDSLLNDQLIKFNKAEFGQSN</sequence>
<dbReference type="EMBL" id="RBKU01000001">
    <property type="protein sequence ID" value="RKR84952.1"/>
    <property type="molecule type" value="Genomic_DNA"/>
</dbReference>
<dbReference type="Proteomes" id="UP000268007">
    <property type="component" value="Unassembled WGS sequence"/>
</dbReference>
<evidence type="ECO:0000313" key="1">
    <source>
        <dbReference type="EMBL" id="RKR84952.1"/>
    </source>
</evidence>
<evidence type="ECO:0000313" key="2">
    <source>
        <dbReference type="Proteomes" id="UP000268007"/>
    </source>
</evidence>
<dbReference type="AlphaFoldDB" id="A0A495J988"/>
<reference evidence="1 2" key="1">
    <citation type="submission" date="2018-10" db="EMBL/GenBank/DDBJ databases">
        <title>Genomic Encyclopedia of Archaeal and Bacterial Type Strains, Phase II (KMG-II): from individual species to whole genera.</title>
        <authorList>
            <person name="Goeker M."/>
        </authorList>
    </citation>
    <scope>NUCLEOTIDE SEQUENCE [LARGE SCALE GENOMIC DNA]</scope>
    <source>
        <strain evidence="1 2">DSM 18602</strain>
    </source>
</reference>
<keyword evidence="2" id="KW-1185">Reference proteome</keyword>
<name>A0A495J988_9SPHI</name>
<organism evidence="1 2">
    <name type="scientific">Mucilaginibacter gracilis</name>
    <dbReference type="NCBI Taxonomy" id="423350"/>
    <lineage>
        <taxon>Bacteria</taxon>
        <taxon>Pseudomonadati</taxon>
        <taxon>Bacteroidota</taxon>
        <taxon>Sphingobacteriia</taxon>
        <taxon>Sphingobacteriales</taxon>
        <taxon>Sphingobacteriaceae</taxon>
        <taxon>Mucilaginibacter</taxon>
    </lineage>
</organism>
<dbReference type="RefSeq" id="WP_147425737.1">
    <property type="nucleotide sequence ID" value="NZ_RBKU01000001.1"/>
</dbReference>
<protein>
    <submittedName>
        <fullName evidence="1">Uncharacterized protein</fullName>
    </submittedName>
</protein>
<comment type="caution">
    <text evidence="1">The sequence shown here is derived from an EMBL/GenBank/DDBJ whole genome shotgun (WGS) entry which is preliminary data.</text>
</comment>
<gene>
    <name evidence="1" type="ORF">BDD43_5205</name>
</gene>